<keyword evidence="2" id="KW-1185">Reference proteome</keyword>
<reference evidence="1" key="1">
    <citation type="submission" date="2023-04" db="EMBL/GenBank/DDBJ databases">
        <title>A chromosome-level genome assembly of the parasitoid wasp Eretmocerus hayati.</title>
        <authorList>
            <person name="Zhong Y."/>
            <person name="Liu S."/>
            <person name="Liu Y."/>
        </authorList>
    </citation>
    <scope>NUCLEOTIDE SEQUENCE</scope>
    <source>
        <strain evidence="1">ZJU_SS_LIU_2023</strain>
    </source>
</reference>
<organism evidence="1 2">
    <name type="scientific">Eretmocerus hayati</name>
    <dbReference type="NCBI Taxonomy" id="131215"/>
    <lineage>
        <taxon>Eukaryota</taxon>
        <taxon>Metazoa</taxon>
        <taxon>Ecdysozoa</taxon>
        <taxon>Arthropoda</taxon>
        <taxon>Hexapoda</taxon>
        <taxon>Insecta</taxon>
        <taxon>Pterygota</taxon>
        <taxon>Neoptera</taxon>
        <taxon>Endopterygota</taxon>
        <taxon>Hymenoptera</taxon>
        <taxon>Apocrita</taxon>
        <taxon>Proctotrupomorpha</taxon>
        <taxon>Chalcidoidea</taxon>
        <taxon>Aphelinidae</taxon>
        <taxon>Aphelininae</taxon>
        <taxon>Eretmocerus</taxon>
    </lineage>
</organism>
<dbReference type="EMBL" id="CM056744">
    <property type="protein sequence ID" value="KAJ8666675.1"/>
    <property type="molecule type" value="Genomic_DNA"/>
</dbReference>
<name>A0ACC2NAK7_9HYME</name>
<dbReference type="Proteomes" id="UP001239111">
    <property type="component" value="Chromosome 4"/>
</dbReference>
<accession>A0ACC2NAK7</accession>
<comment type="caution">
    <text evidence="1">The sequence shown here is derived from an EMBL/GenBank/DDBJ whole genome shotgun (WGS) entry which is preliminary data.</text>
</comment>
<evidence type="ECO:0000313" key="2">
    <source>
        <dbReference type="Proteomes" id="UP001239111"/>
    </source>
</evidence>
<protein>
    <submittedName>
        <fullName evidence="1">Uncharacterized protein</fullName>
    </submittedName>
</protein>
<evidence type="ECO:0000313" key="1">
    <source>
        <dbReference type="EMBL" id="KAJ8666675.1"/>
    </source>
</evidence>
<sequence length="429" mass="48236">MHHQRSRSAESCCSWRGTTQDRSPELEHLDSFNDESEDSSPHPPFFHDSGTRDLHIRHESASSHNDCELSDTDTPVSSRQLREYHFDEEFSPPSSPLRGDDATASSPELPQSASTANQMWASFDADETLPLPGSSSAWHDGGTPPSHRPRPGSRAAQFQGSHTPSRQASRRLRVDSPGETCNEDYGPTAAKRHLSNQRMTVRKKLIRAASLVNFTLFSGGDVHSIADQGVQRYLRDLIPLEELPTEEDCDAVLAHQLSQVSLHQNENSVLGLGLVARKNNNCVDLLCFTITRNGRFSYISHKSVTSEQESYQDALGEFIGKAIDITLEYFKVRVNLVLFKGEAQPLPGINMHDDVPYYVIYDFNNLLKQLYGRTTDVLTTEFMNQLQLLSKLIQNEKTTLPCLTDFLVRFVSDSDAKHEPWSRPIMDCF</sequence>
<proteinExistence type="predicted"/>
<gene>
    <name evidence="1" type="ORF">QAD02_008337</name>
</gene>